<evidence type="ECO:0000259" key="1">
    <source>
        <dbReference type="PROSITE" id="PS51411"/>
    </source>
</evidence>
<protein>
    <submittedName>
        <fullName evidence="2">Stage 0 sporulation protein</fullName>
    </submittedName>
</protein>
<evidence type="ECO:0000313" key="2">
    <source>
        <dbReference type="EMBL" id="HGK27711.1"/>
    </source>
</evidence>
<dbReference type="PANTHER" id="PTHR43830:SF3">
    <property type="entry name" value="PROTEIN PSP1"/>
    <property type="match status" value="1"/>
</dbReference>
<dbReference type="InterPro" id="IPR047767">
    <property type="entry name" value="PSP1-like"/>
</dbReference>
<dbReference type="PANTHER" id="PTHR43830">
    <property type="entry name" value="PROTEIN PSP1"/>
    <property type="match status" value="1"/>
</dbReference>
<dbReference type="PROSITE" id="PS51411">
    <property type="entry name" value="PSP1_C"/>
    <property type="match status" value="1"/>
</dbReference>
<feature type="domain" description="PSP1 C-terminal" evidence="1">
    <location>
        <begin position="33"/>
        <end position="118"/>
    </location>
</feature>
<dbReference type="InterPro" id="IPR007557">
    <property type="entry name" value="PSP1_C"/>
</dbReference>
<comment type="caution">
    <text evidence="2">The sequence shown here is derived from an EMBL/GenBank/DDBJ whole genome shotgun (WGS) entry which is preliminary data.</text>
</comment>
<accession>A0A7C4CAA3</accession>
<dbReference type="Pfam" id="PF04468">
    <property type="entry name" value="PSP1"/>
    <property type="match status" value="1"/>
</dbReference>
<gene>
    <name evidence="2" type="ORF">ENS41_02010</name>
</gene>
<name>A0A7C4CAA3_UNCW3</name>
<proteinExistence type="predicted"/>
<sequence length="251" mass="28059">MTLTPGETVVIGDEEGFDLGCVACMRPCEDSLCRVLRKATADDLALAAELERKRSGALALFEERRREFGLRMEVVGIHWRLDGKKVCFYFVSEERLDFRGLHKAVSSALNMRVAIKQIGVRDHARLLGGLGPCGRELCCSRSLTEMKPIALRMARQQNLFVEPSKISGVCGKLLCCLSYEEETYRELFTEMPRKGARVATERGEGVVTDVDVLTRRVRVRYSDDAELAVALEDLKSVDAEGGLIRRVEGEE</sequence>
<dbReference type="EMBL" id="DSUT01000037">
    <property type="protein sequence ID" value="HGK27711.1"/>
    <property type="molecule type" value="Genomic_DNA"/>
</dbReference>
<organism evidence="2">
    <name type="scientific">candidate division WOR-3 bacterium</name>
    <dbReference type="NCBI Taxonomy" id="2052148"/>
    <lineage>
        <taxon>Bacteria</taxon>
        <taxon>Bacteria division WOR-3</taxon>
    </lineage>
</organism>
<dbReference type="AlphaFoldDB" id="A0A7C4CAA3"/>
<dbReference type="GO" id="GO:0005737">
    <property type="term" value="C:cytoplasm"/>
    <property type="evidence" value="ECO:0007669"/>
    <property type="project" value="TreeGrafter"/>
</dbReference>
<reference evidence="2" key="1">
    <citation type="journal article" date="2020" name="mSystems">
        <title>Genome- and Community-Level Interaction Insights into Carbon Utilization and Element Cycling Functions of Hydrothermarchaeota in Hydrothermal Sediment.</title>
        <authorList>
            <person name="Zhou Z."/>
            <person name="Liu Y."/>
            <person name="Xu W."/>
            <person name="Pan J."/>
            <person name="Luo Z.H."/>
            <person name="Li M."/>
        </authorList>
    </citation>
    <scope>NUCLEOTIDE SEQUENCE [LARGE SCALE GENOMIC DNA]</scope>
    <source>
        <strain evidence="2">SpSt-488</strain>
    </source>
</reference>
<dbReference type="NCBIfam" id="NF041131">
    <property type="entry name" value="RicT_YaaT_fam"/>
    <property type="match status" value="1"/>
</dbReference>